<proteinExistence type="predicted"/>
<dbReference type="SFLD" id="SFLDS00001">
    <property type="entry name" value="Enolase"/>
    <property type="match status" value="1"/>
</dbReference>
<dbReference type="SUPFAM" id="SSF51604">
    <property type="entry name" value="Enolase C-terminal domain-like"/>
    <property type="match status" value="1"/>
</dbReference>
<name>A0A2Z4AGN9_9BACT</name>
<dbReference type="GO" id="GO:0016853">
    <property type="term" value="F:isomerase activity"/>
    <property type="evidence" value="ECO:0007669"/>
    <property type="project" value="UniProtKB-KW"/>
</dbReference>
<evidence type="ECO:0000259" key="2">
    <source>
        <dbReference type="SMART" id="SM00922"/>
    </source>
</evidence>
<dbReference type="Gene3D" id="3.30.390.10">
    <property type="entry name" value="Enolase-like, N-terminal domain"/>
    <property type="match status" value="1"/>
</dbReference>
<dbReference type="InterPro" id="IPR013341">
    <property type="entry name" value="Mandelate_racemase_N_dom"/>
</dbReference>
<dbReference type="SUPFAM" id="SSF54826">
    <property type="entry name" value="Enolase N-terminal domain-like"/>
    <property type="match status" value="1"/>
</dbReference>
<dbReference type="SMART" id="SM00922">
    <property type="entry name" value="MR_MLE"/>
    <property type="match status" value="1"/>
</dbReference>
<dbReference type="Proteomes" id="UP000247465">
    <property type="component" value="Chromosome"/>
</dbReference>
<sequence>MSDSVRNIKTGVLTIPRDTPYLGKLLPGETLDDRGYIVRRNGTVYPSFDRSVLVCIETRDGVIGWGETYGIVAPGAVTAIIDDLLSGFVVGRDPWDAMVIHDELYDLMRVRGYSSGFYMDALAAIDIALWDICGKQSGKPLAKLLGGKRRHSIPAYVSGLPCPTQNERSDLAAKWQSRGFDMFKTAGVAADIPTLEEIAHLRERLGDNVKIAIDYHWAYTAADAIEIIRSLEPHRPWFVEAPCKSEDIDGQARIATAVRVPIALGEEWRTVFDVRLRLDRQAVSIIQPEMGHTGVTEFVRMAQLAEAHHLQTIPHATIGLGIFLAASLQVSASIRSLPAHEYQHSIFDRNQYLITGDMRCEKGAYSIPTGPGLGVEPSEEALRMIEYS</sequence>
<dbReference type="EMBL" id="CP029803">
    <property type="protein sequence ID" value="AWT59324.1"/>
    <property type="molecule type" value="Genomic_DNA"/>
</dbReference>
<dbReference type="InterPro" id="IPR036849">
    <property type="entry name" value="Enolase-like_C_sf"/>
</dbReference>
<dbReference type="AlphaFoldDB" id="A0A2Z4AGN9"/>
<keyword evidence="1" id="KW-0456">Lyase</keyword>
<dbReference type="CDD" id="cd03316">
    <property type="entry name" value="MR_like"/>
    <property type="match status" value="1"/>
</dbReference>
<dbReference type="PANTHER" id="PTHR48080:SF2">
    <property type="entry name" value="D-GALACTONATE DEHYDRATASE"/>
    <property type="match status" value="1"/>
</dbReference>
<reference evidence="3 4" key="1">
    <citation type="submission" date="2018-06" db="EMBL/GenBank/DDBJ databases">
        <title>Draft Genome Sequence of a Novel Marine Bacterium Related to the Verrucomicrobia.</title>
        <authorList>
            <person name="Vosseberg J."/>
            <person name="Martijn J."/>
            <person name="Ettema T.J.G."/>
        </authorList>
    </citation>
    <scope>NUCLEOTIDE SEQUENCE [LARGE SCALE GENOMIC DNA]</scope>
    <source>
        <strain evidence="3">TARA_B100001123</strain>
    </source>
</reference>
<dbReference type="KEGG" id="mtar:DF168_00509"/>
<dbReference type="GO" id="GO:0016829">
    <property type="term" value="F:lyase activity"/>
    <property type="evidence" value="ECO:0007669"/>
    <property type="project" value="UniProtKB-KW"/>
</dbReference>
<dbReference type="InterPro" id="IPR034593">
    <property type="entry name" value="DgoD-like"/>
</dbReference>
<dbReference type="EC" id="5.5.1.27" evidence="3"/>
<dbReference type="Pfam" id="PF02746">
    <property type="entry name" value="MR_MLE_N"/>
    <property type="match status" value="1"/>
</dbReference>
<dbReference type="InterPro" id="IPR018110">
    <property type="entry name" value="Mandel_Rmase/mucon_lact_enz_CS"/>
</dbReference>
<organism evidence="3 4">
    <name type="scientific">Candidatus Moanibacter tarae</name>
    <dbReference type="NCBI Taxonomy" id="2200854"/>
    <lineage>
        <taxon>Bacteria</taxon>
        <taxon>Pseudomonadati</taxon>
        <taxon>Verrucomicrobiota</taxon>
        <taxon>Opitutia</taxon>
        <taxon>Puniceicoccales</taxon>
        <taxon>Puniceicoccales incertae sedis</taxon>
        <taxon>Candidatus Moanibacter</taxon>
    </lineage>
</organism>
<dbReference type="InterPro" id="IPR029065">
    <property type="entry name" value="Enolase_C-like"/>
</dbReference>
<dbReference type="InterPro" id="IPR029017">
    <property type="entry name" value="Enolase-like_N"/>
</dbReference>
<dbReference type="Pfam" id="PF13378">
    <property type="entry name" value="MR_MLE_C"/>
    <property type="match status" value="1"/>
</dbReference>
<evidence type="ECO:0000313" key="4">
    <source>
        <dbReference type="Proteomes" id="UP000247465"/>
    </source>
</evidence>
<dbReference type="PANTHER" id="PTHR48080">
    <property type="entry name" value="D-GALACTONATE DEHYDRATASE-RELATED"/>
    <property type="match status" value="1"/>
</dbReference>
<accession>A0A2Z4AGN9</accession>
<evidence type="ECO:0000313" key="3">
    <source>
        <dbReference type="EMBL" id="AWT59324.1"/>
    </source>
</evidence>
<protein>
    <submittedName>
        <fullName evidence="3">D-galactarolactone cycloisomerase</fullName>
        <ecNumber evidence="3">5.5.1.27</ecNumber>
    </submittedName>
</protein>
<keyword evidence="3" id="KW-0413">Isomerase</keyword>
<dbReference type="PROSITE" id="PS00908">
    <property type="entry name" value="MR_MLE_1"/>
    <property type="match status" value="1"/>
</dbReference>
<feature type="domain" description="Mandelate racemase/muconate lactonizing enzyme C-terminal" evidence="2">
    <location>
        <begin position="168"/>
        <end position="261"/>
    </location>
</feature>
<evidence type="ECO:0000256" key="1">
    <source>
        <dbReference type="ARBA" id="ARBA00023239"/>
    </source>
</evidence>
<dbReference type="InterPro" id="IPR013342">
    <property type="entry name" value="Mandelate_racemase_C"/>
</dbReference>
<dbReference type="Gene3D" id="3.20.20.120">
    <property type="entry name" value="Enolase-like C-terminal domain"/>
    <property type="match status" value="1"/>
</dbReference>
<gene>
    <name evidence="3" type="primary">gci_4</name>
    <name evidence="3" type="ORF">DF168_00509</name>
</gene>
<dbReference type="GO" id="GO:0009063">
    <property type="term" value="P:amino acid catabolic process"/>
    <property type="evidence" value="ECO:0007669"/>
    <property type="project" value="InterPro"/>
</dbReference>